<dbReference type="SUPFAM" id="SSF48019">
    <property type="entry name" value="post-AAA+ oligomerization domain-like"/>
    <property type="match status" value="1"/>
</dbReference>
<evidence type="ECO:0000259" key="6">
    <source>
        <dbReference type="SMART" id="SM00382"/>
    </source>
</evidence>
<dbReference type="PANTHER" id="PTHR13779">
    <property type="entry name" value="WERNER HELICASE-INTERACTING PROTEIN 1 FAMILY MEMBER"/>
    <property type="match status" value="1"/>
</dbReference>
<dbReference type="Pfam" id="PF12002">
    <property type="entry name" value="MgsA_C"/>
    <property type="match status" value="1"/>
</dbReference>
<dbReference type="SUPFAM" id="SSF52540">
    <property type="entry name" value="P-loop containing nucleoside triphosphate hydrolases"/>
    <property type="match status" value="1"/>
</dbReference>
<dbReference type="Pfam" id="PF00004">
    <property type="entry name" value="AAA"/>
    <property type="match status" value="1"/>
</dbReference>
<dbReference type="CDD" id="cd18139">
    <property type="entry name" value="HLD_clamp_RarA"/>
    <property type="match status" value="1"/>
</dbReference>
<dbReference type="Gene3D" id="1.20.272.10">
    <property type="match status" value="1"/>
</dbReference>
<evidence type="ECO:0000256" key="4">
    <source>
        <dbReference type="ARBA" id="ARBA00022741"/>
    </source>
</evidence>
<evidence type="ECO:0000313" key="7">
    <source>
        <dbReference type="EMBL" id="MEJ8815823.1"/>
    </source>
</evidence>
<evidence type="ECO:0000256" key="2">
    <source>
        <dbReference type="ARBA" id="ARBA00008959"/>
    </source>
</evidence>
<gene>
    <name evidence="7" type="ORF">WKW77_32495</name>
</gene>
<dbReference type="Proteomes" id="UP001365846">
    <property type="component" value="Unassembled WGS sequence"/>
</dbReference>
<dbReference type="CDD" id="cd00009">
    <property type="entry name" value="AAA"/>
    <property type="match status" value="1"/>
</dbReference>
<dbReference type="InterPro" id="IPR032423">
    <property type="entry name" value="AAA_assoc_2"/>
</dbReference>
<keyword evidence="8" id="KW-1185">Reference proteome</keyword>
<dbReference type="InterPro" id="IPR008921">
    <property type="entry name" value="DNA_pol3_clamp-load_cplx_C"/>
</dbReference>
<dbReference type="InterPro" id="IPR003593">
    <property type="entry name" value="AAA+_ATPase"/>
</dbReference>
<evidence type="ECO:0000256" key="5">
    <source>
        <dbReference type="ARBA" id="ARBA00022840"/>
    </source>
</evidence>
<reference evidence="7 8" key="1">
    <citation type="submission" date="2024-03" db="EMBL/GenBank/DDBJ databases">
        <title>Novel species of the genus Variovorax.</title>
        <authorList>
            <person name="Liu Q."/>
            <person name="Xin Y.-H."/>
        </authorList>
    </citation>
    <scope>NUCLEOTIDE SEQUENCE [LARGE SCALE GENOMIC DNA]</scope>
    <source>
        <strain evidence="7 8">KACC 18899</strain>
    </source>
</reference>
<keyword evidence="5" id="KW-0067">ATP-binding</keyword>
<evidence type="ECO:0000256" key="1">
    <source>
        <dbReference type="ARBA" id="ARBA00002393"/>
    </source>
</evidence>
<dbReference type="PANTHER" id="PTHR13779:SF7">
    <property type="entry name" value="ATPASE WRNIP1"/>
    <property type="match status" value="1"/>
</dbReference>
<dbReference type="Gene3D" id="1.10.8.60">
    <property type="match status" value="1"/>
</dbReference>
<dbReference type="Gene3D" id="3.40.50.300">
    <property type="entry name" value="P-loop containing nucleotide triphosphate hydrolases"/>
    <property type="match status" value="1"/>
</dbReference>
<evidence type="ECO:0000256" key="3">
    <source>
        <dbReference type="ARBA" id="ARBA00020776"/>
    </source>
</evidence>
<name>A0ABU8VQA2_9BURK</name>
<sequence length="429" mass="47497">MAASTHQPLAERLRPRNLGEVIGQQHLLGPGMPLRIAFESGQPHSCILWGPPGVGKTTIARLMADAFDAQFLSISAVLGGVKDIRDAVDRALVARDGLEQRRTIVFVDEVHRFNKSQQDAFLPHVESGLFTFIGATTENPSFEVNSALLSRAAVYVLQPLAEDDLKQIVSRAQGIQAVPAIEAKAIDRLIAYADGDARRLLNTLETLSIAAGAESLDHITDEWLLRVLGERMRRYDKGGDQFYDTISALHKSVRGSDPDAALYWFVRMLDGGADPRYMARRLVRMASEDIGLADPRALRLALDAAEVYERLGSPEGELALAECVVYLAVAPKSNAVYKAYNEVKAFIKSDGTRPVPMHLRNAPTRLMKQLDYGKGYRYAHDEEGGFAAGERYMPDGVEPAPFYRPVERGLEIKIAEKMRALRKRNEDAR</sequence>
<feature type="domain" description="AAA+ ATPase" evidence="6">
    <location>
        <begin position="42"/>
        <end position="160"/>
    </location>
</feature>
<dbReference type="SMART" id="SM00382">
    <property type="entry name" value="AAA"/>
    <property type="match status" value="1"/>
</dbReference>
<dbReference type="Pfam" id="PF16193">
    <property type="entry name" value="AAA_assoc_2"/>
    <property type="match status" value="1"/>
</dbReference>
<dbReference type="EMBL" id="JBBKZU010000024">
    <property type="protein sequence ID" value="MEJ8815823.1"/>
    <property type="molecule type" value="Genomic_DNA"/>
</dbReference>
<dbReference type="InterPro" id="IPR003959">
    <property type="entry name" value="ATPase_AAA_core"/>
</dbReference>
<keyword evidence="4" id="KW-0547">Nucleotide-binding</keyword>
<accession>A0ABU8VQA2</accession>
<dbReference type="Gene3D" id="1.10.3710.10">
    <property type="entry name" value="DNA polymerase III clamp loader subunits, C-terminal domain"/>
    <property type="match status" value="1"/>
</dbReference>
<dbReference type="InterPro" id="IPR027417">
    <property type="entry name" value="P-loop_NTPase"/>
</dbReference>
<proteinExistence type="inferred from homology"/>
<comment type="caution">
    <text evidence="7">The sequence shown here is derived from an EMBL/GenBank/DDBJ whole genome shotgun (WGS) entry which is preliminary data.</text>
</comment>
<comment type="similarity">
    <text evidence="2">Belongs to the AAA ATPase family. RarA/MGS1/WRNIP1 subfamily.</text>
</comment>
<evidence type="ECO:0000313" key="8">
    <source>
        <dbReference type="Proteomes" id="UP001365846"/>
    </source>
</evidence>
<dbReference type="InterPro" id="IPR051314">
    <property type="entry name" value="AAA_ATPase_RarA/MGS1/WRNIP1"/>
</dbReference>
<protein>
    <recommendedName>
        <fullName evidence="3">Replication-associated recombination protein A</fullName>
    </recommendedName>
</protein>
<dbReference type="RefSeq" id="WP_340361021.1">
    <property type="nucleotide sequence ID" value="NZ_JBBKZU010000024.1"/>
</dbReference>
<dbReference type="InterPro" id="IPR021886">
    <property type="entry name" value="MgsA_C"/>
</dbReference>
<organism evidence="7 8">
    <name type="scientific">Variovorax ureilyticus</name>
    <dbReference type="NCBI Taxonomy" id="1836198"/>
    <lineage>
        <taxon>Bacteria</taxon>
        <taxon>Pseudomonadati</taxon>
        <taxon>Pseudomonadota</taxon>
        <taxon>Betaproteobacteria</taxon>
        <taxon>Burkholderiales</taxon>
        <taxon>Comamonadaceae</taxon>
        <taxon>Variovorax</taxon>
    </lineage>
</organism>
<comment type="function">
    <text evidence="1">DNA-dependent ATPase that plays important roles in cellular responses to stalled DNA replication processes.</text>
</comment>